<feature type="transmembrane region" description="Helical" evidence="1">
    <location>
        <begin position="41"/>
        <end position="64"/>
    </location>
</feature>
<sequence>MEGIEMSPRNRAQSLPSASIEAELELENLAEIKKGYQRSKVAIVLAVVAVILYVVLLTSIRLIYIACFRENGTKLYYYHHNKSGEGQFYRWLNRTFSNS</sequence>
<keyword evidence="1" id="KW-0812">Transmembrane</keyword>
<comment type="caution">
    <text evidence="2">The sequence shown here is derived from an EMBL/GenBank/DDBJ whole genome shotgun (WGS) entry which is preliminary data.</text>
</comment>
<keyword evidence="1" id="KW-0472">Membrane</keyword>
<evidence type="ECO:0000313" key="2">
    <source>
        <dbReference type="EMBL" id="CAL8144918.1"/>
    </source>
</evidence>
<keyword evidence="1" id="KW-1133">Transmembrane helix</keyword>
<gene>
    <name evidence="2" type="ORF">ODALV1_LOCUS30338</name>
</gene>
<evidence type="ECO:0000256" key="1">
    <source>
        <dbReference type="SAM" id="Phobius"/>
    </source>
</evidence>
<reference evidence="2 3" key="1">
    <citation type="submission" date="2024-08" db="EMBL/GenBank/DDBJ databases">
        <authorList>
            <person name="Cucini C."/>
            <person name="Frati F."/>
        </authorList>
    </citation>
    <scope>NUCLEOTIDE SEQUENCE [LARGE SCALE GENOMIC DNA]</scope>
</reference>
<protein>
    <submittedName>
        <fullName evidence="2">Uncharacterized protein</fullName>
    </submittedName>
</protein>
<evidence type="ECO:0000313" key="3">
    <source>
        <dbReference type="Proteomes" id="UP001642540"/>
    </source>
</evidence>
<name>A0ABP1S6U8_9HEXA</name>
<proteinExistence type="predicted"/>
<organism evidence="2 3">
    <name type="scientific">Orchesella dallaii</name>
    <dbReference type="NCBI Taxonomy" id="48710"/>
    <lineage>
        <taxon>Eukaryota</taxon>
        <taxon>Metazoa</taxon>
        <taxon>Ecdysozoa</taxon>
        <taxon>Arthropoda</taxon>
        <taxon>Hexapoda</taxon>
        <taxon>Collembola</taxon>
        <taxon>Entomobryomorpha</taxon>
        <taxon>Entomobryoidea</taxon>
        <taxon>Orchesellidae</taxon>
        <taxon>Orchesellinae</taxon>
        <taxon>Orchesella</taxon>
    </lineage>
</organism>
<dbReference type="Proteomes" id="UP001642540">
    <property type="component" value="Unassembled WGS sequence"/>
</dbReference>
<accession>A0ABP1S6U8</accession>
<keyword evidence="3" id="KW-1185">Reference proteome</keyword>
<dbReference type="EMBL" id="CAXLJM020000161">
    <property type="protein sequence ID" value="CAL8144918.1"/>
    <property type="molecule type" value="Genomic_DNA"/>
</dbReference>